<protein>
    <recommendedName>
        <fullName evidence="1">At1g61320/AtMIF1 LRR domain-containing protein</fullName>
    </recommendedName>
</protein>
<dbReference type="OrthoDB" id="594804at2759"/>
<dbReference type="Pfam" id="PF23622">
    <property type="entry name" value="LRR_At1g61320_AtMIF1"/>
    <property type="match status" value="1"/>
</dbReference>
<dbReference type="PANTHER" id="PTHR34145:SF28">
    <property type="entry name" value="F-BOX DOMAIN-CONTAINING PROTEIN"/>
    <property type="match status" value="1"/>
</dbReference>
<sequence>MKRASTFVRYGCNDLEEWIRFAVERNVEEIDLCLSEDNHLSAPNDGSFYVFPCDTFDFNSTLKCLRLAHCVLAPLKSCNYGFSMLATLELFKVDLKSEEHIRILLSSCDNLETLSFSDCYNMDYLKLEHSFCKKLKYLKVNLCRQLKGIMLKCNILETLEYVGNKIVFLFDAPMLKSFFGRVSESVPCHGENWLVCKLSTDLPQLENLFLECCCIVSVYTL</sequence>
<accession>A0A2Z6NXR9</accession>
<proteinExistence type="predicted"/>
<keyword evidence="3" id="KW-1185">Reference proteome</keyword>
<organism evidence="2 3">
    <name type="scientific">Trifolium subterraneum</name>
    <name type="common">Subterranean clover</name>
    <dbReference type="NCBI Taxonomy" id="3900"/>
    <lineage>
        <taxon>Eukaryota</taxon>
        <taxon>Viridiplantae</taxon>
        <taxon>Streptophyta</taxon>
        <taxon>Embryophyta</taxon>
        <taxon>Tracheophyta</taxon>
        <taxon>Spermatophyta</taxon>
        <taxon>Magnoliopsida</taxon>
        <taxon>eudicotyledons</taxon>
        <taxon>Gunneridae</taxon>
        <taxon>Pentapetalae</taxon>
        <taxon>rosids</taxon>
        <taxon>fabids</taxon>
        <taxon>Fabales</taxon>
        <taxon>Fabaceae</taxon>
        <taxon>Papilionoideae</taxon>
        <taxon>50 kb inversion clade</taxon>
        <taxon>NPAAA clade</taxon>
        <taxon>Hologalegina</taxon>
        <taxon>IRL clade</taxon>
        <taxon>Trifolieae</taxon>
        <taxon>Trifolium</taxon>
    </lineage>
</organism>
<dbReference type="Gene3D" id="3.80.10.10">
    <property type="entry name" value="Ribonuclease Inhibitor"/>
    <property type="match status" value="1"/>
</dbReference>
<feature type="domain" description="At1g61320/AtMIF1 LRR" evidence="1">
    <location>
        <begin position="13"/>
        <end position="210"/>
    </location>
</feature>
<dbReference type="AlphaFoldDB" id="A0A2Z6NXR9"/>
<name>A0A2Z6NXR9_TRISU</name>
<dbReference type="InterPro" id="IPR055357">
    <property type="entry name" value="LRR_At1g61320_AtMIF1"/>
</dbReference>
<dbReference type="SUPFAM" id="SSF52047">
    <property type="entry name" value="RNI-like"/>
    <property type="match status" value="1"/>
</dbReference>
<evidence type="ECO:0000313" key="2">
    <source>
        <dbReference type="EMBL" id="GAU41710.1"/>
    </source>
</evidence>
<gene>
    <name evidence="2" type="ORF">TSUD_369140</name>
</gene>
<reference evidence="3" key="1">
    <citation type="journal article" date="2017" name="Front. Plant Sci.">
        <title>Climate Clever Clovers: New Paradigm to Reduce the Environmental Footprint of Ruminants by Breeding Low Methanogenic Forages Utilizing Haplotype Variation.</title>
        <authorList>
            <person name="Kaur P."/>
            <person name="Appels R."/>
            <person name="Bayer P.E."/>
            <person name="Keeble-Gagnere G."/>
            <person name="Wang J."/>
            <person name="Hirakawa H."/>
            <person name="Shirasawa K."/>
            <person name="Vercoe P."/>
            <person name="Stefanova K."/>
            <person name="Durmic Z."/>
            <person name="Nichols P."/>
            <person name="Revell C."/>
            <person name="Isobe S.N."/>
            <person name="Edwards D."/>
            <person name="Erskine W."/>
        </authorList>
    </citation>
    <scope>NUCLEOTIDE SEQUENCE [LARGE SCALE GENOMIC DNA]</scope>
    <source>
        <strain evidence="3">cv. Daliak</strain>
    </source>
</reference>
<dbReference type="EMBL" id="DF973876">
    <property type="protein sequence ID" value="GAU41710.1"/>
    <property type="molecule type" value="Genomic_DNA"/>
</dbReference>
<evidence type="ECO:0000259" key="1">
    <source>
        <dbReference type="Pfam" id="PF23622"/>
    </source>
</evidence>
<dbReference type="InterPro" id="IPR032675">
    <property type="entry name" value="LRR_dom_sf"/>
</dbReference>
<dbReference type="PANTHER" id="PTHR34145">
    <property type="entry name" value="OS02G0105600 PROTEIN"/>
    <property type="match status" value="1"/>
</dbReference>
<evidence type="ECO:0000313" key="3">
    <source>
        <dbReference type="Proteomes" id="UP000242715"/>
    </source>
</evidence>
<dbReference type="InterPro" id="IPR053772">
    <property type="entry name" value="At1g61320/At1g61330-like"/>
</dbReference>
<dbReference type="Proteomes" id="UP000242715">
    <property type="component" value="Unassembled WGS sequence"/>
</dbReference>